<dbReference type="Proteomes" id="UP000293289">
    <property type="component" value="Unassembled WGS sequence"/>
</dbReference>
<protein>
    <submittedName>
        <fullName evidence="2">Uncharacterized protein</fullName>
    </submittedName>
</protein>
<evidence type="ECO:0000313" key="3">
    <source>
        <dbReference type="Proteomes" id="UP000293289"/>
    </source>
</evidence>
<keyword evidence="1" id="KW-0472">Membrane</keyword>
<keyword evidence="1" id="KW-1133">Transmembrane helix</keyword>
<dbReference type="OrthoDB" id="5105562at2"/>
<gene>
    <name evidence="2" type="ORF">EV187_2679</name>
</gene>
<feature type="transmembrane region" description="Helical" evidence="1">
    <location>
        <begin position="6"/>
        <end position="28"/>
    </location>
</feature>
<dbReference type="AlphaFoldDB" id="A0A4Q7MD99"/>
<accession>A0A4Q7MD99</accession>
<dbReference type="RefSeq" id="WP_130353547.1">
    <property type="nucleotide sequence ID" value="NZ_SGWY01000003.1"/>
</dbReference>
<proteinExistence type="predicted"/>
<reference evidence="2 3" key="1">
    <citation type="submission" date="2019-02" db="EMBL/GenBank/DDBJ databases">
        <title>Genomic Encyclopedia of Type Strains, Phase IV (KMG-IV): sequencing the most valuable type-strain genomes for metagenomic binning, comparative biology and taxonomic classification.</title>
        <authorList>
            <person name="Goeker M."/>
        </authorList>
    </citation>
    <scope>NUCLEOTIDE SEQUENCE [LARGE SCALE GENOMIC DNA]</scope>
    <source>
        <strain evidence="2 3">DSM 43045</strain>
    </source>
</reference>
<comment type="caution">
    <text evidence="2">The sequence shown here is derived from an EMBL/GenBank/DDBJ whole genome shotgun (WGS) entry which is preliminary data.</text>
</comment>
<organism evidence="2 3">
    <name type="scientific">Agromyces ramosus</name>
    <dbReference type="NCBI Taxonomy" id="33879"/>
    <lineage>
        <taxon>Bacteria</taxon>
        <taxon>Bacillati</taxon>
        <taxon>Actinomycetota</taxon>
        <taxon>Actinomycetes</taxon>
        <taxon>Micrococcales</taxon>
        <taxon>Microbacteriaceae</taxon>
        <taxon>Agromyces</taxon>
    </lineage>
</organism>
<sequence>MPDGLWWLPSLLVFGAAAAALVGGVLGFRRLGTKRERAALDDGRALEVRAKGLIVQADTAVREADREVAFAEAQFGAATARDVRDALATARARLREAFLLQQRLDDAHVATAAERRNWSSRIVDLCESALHAIGEADAALAARRRAERGAGADLPALREDAERLASRRAGASAALDRLGTRFATSALGTAHAASARVDSALAEATAALDDAERRLARSEPAADVVAVVADRLDRASRDLADLEGVELELAAAQSDAVGEAASLDAELAAARAERDEQDDADSAAALGAAIGAASAVIAARAEVAGDPFAERDRLRAARDRLEVARAAARNAQGRLDGARGALGGAIAIAERQARVARAAIERGGPRVGADARTRLAEAERQLVIARQEPDPVAALDAARRATSRASDAEALAAFDTMGGPR</sequence>
<name>A0A4Q7MD99_9MICO</name>
<evidence type="ECO:0000256" key="1">
    <source>
        <dbReference type="SAM" id="Phobius"/>
    </source>
</evidence>
<dbReference type="EMBL" id="SGWY01000003">
    <property type="protein sequence ID" value="RZS64299.1"/>
    <property type="molecule type" value="Genomic_DNA"/>
</dbReference>
<evidence type="ECO:0000313" key="2">
    <source>
        <dbReference type="EMBL" id="RZS64299.1"/>
    </source>
</evidence>
<keyword evidence="1" id="KW-0812">Transmembrane</keyword>
<keyword evidence="3" id="KW-1185">Reference proteome</keyword>